<feature type="transmembrane region" description="Helical" evidence="5">
    <location>
        <begin position="151"/>
        <end position="173"/>
    </location>
</feature>
<comment type="caution">
    <text evidence="7">The sequence shown here is derived from an EMBL/GenBank/DDBJ whole genome shotgun (WGS) entry which is preliminary data.</text>
</comment>
<comment type="subcellular location">
    <subcellularLocation>
        <location evidence="1">Membrane</location>
        <topology evidence="1">Multi-pass membrane protein</topology>
    </subcellularLocation>
</comment>
<dbReference type="EMBL" id="MGFG01000027">
    <property type="protein sequence ID" value="OGM00654.1"/>
    <property type="molecule type" value="Genomic_DNA"/>
</dbReference>
<feature type="transmembrane region" description="Helical" evidence="5">
    <location>
        <begin position="193"/>
        <end position="216"/>
    </location>
</feature>
<keyword evidence="4 5" id="KW-0472">Membrane</keyword>
<feature type="transmembrane region" description="Helical" evidence="5">
    <location>
        <begin position="125"/>
        <end position="144"/>
    </location>
</feature>
<dbReference type="Proteomes" id="UP000176988">
    <property type="component" value="Unassembled WGS sequence"/>
</dbReference>
<evidence type="ECO:0000256" key="1">
    <source>
        <dbReference type="ARBA" id="ARBA00004141"/>
    </source>
</evidence>
<evidence type="ECO:0000256" key="2">
    <source>
        <dbReference type="ARBA" id="ARBA00022692"/>
    </source>
</evidence>
<feature type="transmembrane region" description="Helical" evidence="5">
    <location>
        <begin position="423"/>
        <end position="439"/>
    </location>
</feature>
<dbReference type="Pfam" id="PF04932">
    <property type="entry name" value="Wzy_C"/>
    <property type="match status" value="1"/>
</dbReference>
<evidence type="ECO:0000256" key="4">
    <source>
        <dbReference type="ARBA" id="ARBA00023136"/>
    </source>
</evidence>
<dbReference type="InterPro" id="IPR051533">
    <property type="entry name" value="WaaL-like"/>
</dbReference>
<protein>
    <recommendedName>
        <fullName evidence="6">O-antigen ligase-related domain-containing protein</fullName>
    </recommendedName>
</protein>
<sequence length="445" mass="49865">MTTLTVILIVAGLLYLICAVLDLRLALALFCALLPTYLLRFALPLPFGPLDALPSTLLEVFFWILFLTWLLVGRQPKKKPKGTAAVNAVTDHDLRRWMPGLVLLILGASIGVLIAPNIISALGLWRAYFLEPVLFFFLFTDLVREARTRRMVLAALGLTLAIVGLVAIIQKLTGWWIPNPVWRDEATRRVTGFYGFPNGIGLMAAPITILMAAWTVDLIRKVRYWRDSIWPLLTGTSALLGILAILFAVSEGAMLGIAAGLLTYGLLSRSIRKYTLIGLIFVFVLILIYTPLRNYTSLMLSMRDDSWQVRKIVWSESIDMIGDRPVFGAGLSGYSDALPTYHLARHIEIFQYPHNMLLNFWTETGLIGLVGFLALLWSFFISTGTTIRRRPDEWLPIALFAAMIAVLIHGLVDVPYFKNDLAFLFWILIGLAASLRLSVETKKKK</sequence>
<organism evidence="7 8">
    <name type="scientific">Candidatus Uhrbacteria bacterium RIFOXYC2_FULL_47_19</name>
    <dbReference type="NCBI Taxonomy" id="1802424"/>
    <lineage>
        <taxon>Bacteria</taxon>
        <taxon>Candidatus Uhriibacteriota</taxon>
    </lineage>
</organism>
<feature type="transmembrane region" description="Helical" evidence="5">
    <location>
        <begin position="52"/>
        <end position="72"/>
    </location>
</feature>
<dbReference type="PANTHER" id="PTHR37422">
    <property type="entry name" value="TEICHURONIC ACID BIOSYNTHESIS PROTEIN TUAE"/>
    <property type="match status" value="1"/>
</dbReference>
<dbReference type="AlphaFoldDB" id="A0A1F7WCV0"/>
<proteinExistence type="predicted"/>
<dbReference type="STRING" id="1802424.A2480_00935"/>
<gene>
    <name evidence="7" type="ORF">A2480_00935</name>
</gene>
<evidence type="ECO:0000256" key="3">
    <source>
        <dbReference type="ARBA" id="ARBA00022989"/>
    </source>
</evidence>
<feature type="transmembrane region" description="Helical" evidence="5">
    <location>
        <begin position="252"/>
        <end position="267"/>
    </location>
</feature>
<evidence type="ECO:0000313" key="8">
    <source>
        <dbReference type="Proteomes" id="UP000176988"/>
    </source>
</evidence>
<feature type="transmembrane region" description="Helical" evidence="5">
    <location>
        <begin position="394"/>
        <end position="417"/>
    </location>
</feature>
<keyword evidence="3 5" id="KW-1133">Transmembrane helix</keyword>
<evidence type="ECO:0000313" key="7">
    <source>
        <dbReference type="EMBL" id="OGM00654.1"/>
    </source>
</evidence>
<feature type="domain" description="O-antigen ligase-related" evidence="6">
    <location>
        <begin position="238"/>
        <end position="373"/>
    </location>
</feature>
<feature type="transmembrane region" description="Helical" evidence="5">
    <location>
        <begin position="228"/>
        <end position="246"/>
    </location>
</feature>
<keyword evidence="2 5" id="KW-0812">Transmembrane</keyword>
<dbReference type="PANTHER" id="PTHR37422:SF13">
    <property type="entry name" value="LIPOPOLYSACCHARIDE BIOSYNTHESIS PROTEIN PA4999-RELATED"/>
    <property type="match status" value="1"/>
</dbReference>
<evidence type="ECO:0000256" key="5">
    <source>
        <dbReference type="SAM" id="Phobius"/>
    </source>
</evidence>
<dbReference type="GO" id="GO:0016020">
    <property type="term" value="C:membrane"/>
    <property type="evidence" value="ECO:0007669"/>
    <property type="project" value="UniProtKB-SubCell"/>
</dbReference>
<reference evidence="7 8" key="1">
    <citation type="journal article" date="2016" name="Nat. Commun.">
        <title>Thousands of microbial genomes shed light on interconnected biogeochemical processes in an aquifer system.</title>
        <authorList>
            <person name="Anantharaman K."/>
            <person name="Brown C.T."/>
            <person name="Hug L.A."/>
            <person name="Sharon I."/>
            <person name="Castelle C.J."/>
            <person name="Probst A.J."/>
            <person name="Thomas B.C."/>
            <person name="Singh A."/>
            <person name="Wilkins M.J."/>
            <person name="Karaoz U."/>
            <person name="Brodie E.L."/>
            <person name="Williams K.H."/>
            <person name="Hubbard S.S."/>
            <person name="Banfield J.F."/>
        </authorList>
    </citation>
    <scope>NUCLEOTIDE SEQUENCE [LARGE SCALE GENOMIC DNA]</scope>
</reference>
<dbReference type="InterPro" id="IPR007016">
    <property type="entry name" value="O-antigen_ligase-rel_domated"/>
</dbReference>
<feature type="transmembrane region" description="Helical" evidence="5">
    <location>
        <begin position="101"/>
        <end position="119"/>
    </location>
</feature>
<accession>A0A1F7WCV0</accession>
<name>A0A1F7WCV0_9BACT</name>
<feature type="transmembrane region" description="Helical" evidence="5">
    <location>
        <begin position="360"/>
        <end position="382"/>
    </location>
</feature>
<feature type="transmembrane region" description="Helical" evidence="5">
    <location>
        <begin position="274"/>
        <end position="292"/>
    </location>
</feature>
<evidence type="ECO:0000259" key="6">
    <source>
        <dbReference type="Pfam" id="PF04932"/>
    </source>
</evidence>